<dbReference type="InterPro" id="IPR016162">
    <property type="entry name" value="Ald_DH_N"/>
</dbReference>
<keyword evidence="3" id="KW-1185">Reference proteome</keyword>
<evidence type="ECO:0000256" key="1">
    <source>
        <dbReference type="ARBA" id="ARBA00023002"/>
    </source>
</evidence>
<keyword evidence="1" id="KW-0560">Oxidoreductase</keyword>
<dbReference type="Gene3D" id="3.40.605.10">
    <property type="entry name" value="Aldehyde Dehydrogenase, Chain A, domain 1"/>
    <property type="match status" value="1"/>
</dbReference>
<evidence type="ECO:0000313" key="2">
    <source>
        <dbReference type="EMBL" id="MER7185630.1"/>
    </source>
</evidence>
<protein>
    <submittedName>
        <fullName evidence="2">Aldehyde dehydrogenase</fullName>
    </submittedName>
</protein>
<gene>
    <name evidence="2" type="ORF">ABT404_40275</name>
</gene>
<sequence length="53" mass="5683">MSEPGEAADGQRLFVGGRWVAPDDGYYEVVDPATEQTVGWAPEASREQVLAAC</sequence>
<name>A0ABV1X9D8_9ACTN</name>
<reference evidence="2 3" key="1">
    <citation type="submission" date="2024-06" db="EMBL/GenBank/DDBJ databases">
        <title>The Natural Products Discovery Center: Release of the First 8490 Sequenced Strains for Exploring Actinobacteria Biosynthetic Diversity.</title>
        <authorList>
            <person name="Kalkreuter E."/>
            <person name="Kautsar S.A."/>
            <person name="Yang D."/>
            <person name="Bader C.D."/>
            <person name="Teijaro C.N."/>
            <person name="Fluegel L."/>
            <person name="Davis C.M."/>
            <person name="Simpson J.R."/>
            <person name="Lauterbach L."/>
            <person name="Steele A.D."/>
            <person name="Gui C."/>
            <person name="Meng S."/>
            <person name="Li G."/>
            <person name="Viehrig K."/>
            <person name="Ye F."/>
            <person name="Su P."/>
            <person name="Kiefer A.F."/>
            <person name="Nichols A."/>
            <person name="Cepeda A.J."/>
            <person name="Yan W."/>
            <person name="Fan B."/>
            <person name="Jiang Y."/>
            <person name="Adhikari A."/>
            <person name="Zheng C.-J."/>
            <person name="Schuster L."/>
            <person name="Cowan T.M."/>
            <person name="Smanski M.J."/>
            <person name="Chevrette M.G."/>
            <person name="De Carvalho L.P.S."/>
            <person name="Shen B."/>
        </authorList>
    </citation>
    <scope>NUCLEOTIDE SEQUENCE [LARGE SCALE GENOMIC DNA]</scope>
    <source>
        <strain evidence="2 3">NPDC000234</strain>
    </source>
</reference>
<organism evidence="2 3">
    <name type="scientific">Streptomyces hyaluromycini</name>
    <dbReference type="NCBI Taxonomy" id="1377993"/>
    <lineage>
        <taxon>Bacteria</taxon>
        <taxon>Bacillati</taxon>
        <taxon>Actinomycetota</taxon>
        <taxon>Actinomycetes</taxon>
        <taxon>Kitasatosporales</taxon>
        <taxon>Streptomycetaceae</taxon>
        <taxon>Streptomyces</taxon>
    </lineage>
</organism>
<dbReference type="EMBL" id="JBEPEK010000465">
    <property type="protein sequence ID" value="MER7185630.1"/>
    <property type="molecule type" value="Genomic_DNA"/>
</dbReference>
<proteinExistence type="predicted"/>
<dbReference type="InterPro" id="IPR016161">
    <property type="entry name" value="Ald_DH/histidinol_DH"/>
</dbReference>
<comment type="caution">
    <text evidence="2">The sequence shown here is derived from an EMBL/GenBank/DDBJ whole genome shotgun (WGS) entry which is preliminary data.</text>
</comment>
<evidence type="ECO:0000313" key="3">
    <source>
        <dbReference type="Proteomes" id="UP001474181"/>
    </source>
</evidence>
<dbReference type="SUPFAM" id="SSF53720">
    <property type="entry name" value="ALDH-like"/>
    <property type="match status" value="1"/>
</dbReference>
<accession>A0ABV1X9D8</accession>
<feature type="non-terminal residue" evidence="2">
    <location>
        <position position="53"/>
    </location>
</feature>
<dbReference type="Proteomes" id="UP001474181">
    <property type="component" value="Unassembled WGS sequence"/>
</dbReference>